<organism evidence="6 7">
    <name type="scientific">Rhodoblastus acidophilus</name>
    <name type="common">Rhodopseudomonas acidophila</name>
    <dbReference type="NCBI Taxonomy" id="1074"/>
    <lineage>
        <taxon>Bacteria</taxon>
        <taxon>Pseudomonadati</taxon>
        <taxon>Pseudomonadota</taxon>
        <taxon>Alphaproteobacteria</taxon>
        <taxon>Hyphomicrobiales</taxon>
        <taxon>Rhodoblastaceae</taxon>
        <taxon>Rhodoblastus</taxon>
    </lineage>
</organism>
<dbReference type="GO" id="GO:0016020">
    <property type="term" value="C:membrane"/>
    <property type="evidence" value="ECO:0007669"/>
    <property type="project" value="UniProtKB-SubCell"/>
</dbReference>
<evidence type="ECO:0000256" key="1">
    <source>
        <dbReference type="ARBA" id="ARBA00004141"/>
    </source>
</evidence>
<gene>
    <name evidence="6" type="ORF">SAMN06265338_102391</name>
</gene>
<dbReference type="PANTHER" id="PTHR10250">
    <property type="entry name" value="MICROSOMAL GLUTATHIONE S-TRANSFERASE"/>
    <property type="match status" value="1"/>
</dbReference>
<dbReference type="InterPro" id="IPR001129">
    <property type="entry name" value="Membr-assoc_MAPEG"/>
</dbReference>
<dbReference type="GO" id="GO:0004364">
    <property type="term" value="F:glutathione transferase activity"/>
    <property type="evidence" value="ECO:0007669"/>
    <property type="project" value="TreeGrafter"/>
</dbReference>
<dbReference type="SUPFAM" id="SSF161084">
    <property type="entry name" value="MAPEG domain-like"/>
    <property type="match status" value="1"/>
</dbReference>
<dbReference type="OrthoDB" id="464934at2"/>
<evidence type="ECO:0000256" key="5">
    <source>
        <dbReference type="SAM" id="Phobius"/>
    </source>
</evidence>
<dbReference type="InterPro" id="IPR050997">
    <property type="entry name" value="MAPEG"/>
</dbReference>
<feature type="transmembrane region" description="Helical" evidence="5">
    <location>
        <begin position="57"/>
        <end position="84"/>
    </location>
</feature>
<protein>
    <submittedName>
        <fullName evidence="6">Glutathione S-transferase</fullName>
    </submittedName>
</protein>
<dbReference type="Proteomes" id="UP000198418">
    <property type="component" value="Unassembled WGS sequence"/>
</dbReference>
<accession>A0A212R282</accession>
<evidence type="ECO:0000313" key="6">
    <source>
        <dbReference type="EMBL" id="SNB66119.1"/>
    </source>
</evidence>
<keyword evidence="2 5" id="KW-0812">Transmembrane</keyword>
<evidence type="ECO:0000256" key="2">
    <source>
        <dbReference type="ARBA" id="ARBA00022692"/>
    </source>
</evidence>
<keyword evidence="7" id="KW-1185">Reference proteome</keyword>
<dbReference type="GO" id="GO:0004602">
    <property type="term" value="F:glutathione peroxidase activity"/>
    <property type="evidence" value="ECO:0007669"/>
    <property type="project" value="TreeGrafter"/>
</dbReference>
<evidence type="ECO:0000313" key="7">
    <source>
        <dbReference type="Proteomes" id="UP000198418"/>
    </source>
</evidence>
<dbReference type="RefSeq" id="WP_088519898.1">
    <property type="nucleotide sequence ID" value="NZ_FYDG01000002.1"/>
</dbReference>
<name>A0A212R282_RHOAC</name>
<dbReference type="Gene3D" id="1.20.120.550">
    <property type="entry name" value="Membrane associated eicosanoid/glutathione metabolism-like domain"/>
    <property type="match status" value="1"/>
</dbReference>
<feature type="transmembrane region" description="Helical" evidence="5">
    <location>
        <begin position="105"/>
        <end position="129"/>
    </location>
</feature>
<dbReference type="InterPro" id="IPR023352">
    <property type="entry name" value="MAPEG-like_dom_sf"/>
</dbReference>
<reference evidence="7" key="1">
    <citation type="submission" date="2017-06" db="EMBL/GenBank/DDBJ databases">
        <authorList>
            <person name="Varghese N."/>
            <person name="Submissions S."/>
        </authorList>
    </citation>
    <scope>NUCLEOTIDE SEQUENCE [LARGE SCALE GENOMIC DNA]</scope>
    <source>
        <strain evidence="7">DSM 137</strain>
    </source>
</reference>
<dbReference type="PANTHER" id="PTHR10250:SF15">
    <property type="entry name" value="MICROSOMAL GLUTATHIONE S-TRANSFERASE-RELATED"/>
    <property type="match status" value="1"/>
</dbReference>
<dbReference type="EMBL" id="FYDG01000002">
    <property type="protein sequence ID" value="SNB66119.1"/>
    <property type="molecule type" value="Genomic_DNA"/>
</dbReference>
<keyword evidence="4 5" id="KW-0472">Membrane</keyword>
<proteinExistence type="predicted"/>
<evidence type="ECO:0000256" key="3">
    <source>
        <dbReference type="ARBA" id="ARBA00022989"/>
    </source>
</evidence>
<dbReference type="GO" id="GO:0006691">
    <property type="term" value="P:leukotriene metabolic process"/>
    <property type="evidence" value="ECO:0007669"/>
    <property type="project" value="UniProtKB-ARBA"/>
</dbReference>
<keyword evidence="6" id="KW-0808">Transferase</keyword>
<dbReference type="AlphaFoldDB" id="A0A212R282"/>
<dbReference type="Pfam" id="PF01124">
    <property type="entry name" value="MAPEG"/>
    <property type="match status" value="1"/>
</dbReference>
<evidence type="ECO:0000256" key="4">
    <source>
        <dbReference type="ARBA" id="ARBA00023136"/>
    </source>
</evidence>
<sequence>MFYFTALTTLISVLFYGWLGYRVGAARGAYGIAAPAVSGHPMFERLYRVQMNTLENLPIYLAGLWMFALYVSDIGAAGLGLVWLVGRALYARAYVEDPKRRTAGFVISSAATVLLCVGAIGDICMRLALGD</sequence>
<comment type="subcellular location">
    <subcellularLocation>
        <location evidence="1">Membrane</location>
        <topology evidence="1">Multi-pass membrane protein</topology>
    </subcellularLocation>
</comment>
<keyword evidence="3 5" id="KW-1133">Transmembrane helix</keyword>